<dbReference type="OMA" id="ARCWAKL"/>
<keyword evidence="3 8" id="KW-0812">Transmembrane</keyword>
<feature type="transmembrane region" description="Helical" evidence="8">
    <location>
        <begin position="201"/>
        <end position="222"/>
    </location>
</feature>
<feature type="region of interest" description="Disordered" evidence="7">
    <location>
        <begin position="438"/>
        <end position="469"/>
    </location>
</feature>
<reference evidence="10" key="2">
    <citation type="submission" date="2025-09" db="UniProtKB">
        <authorList>
            <consortium name="Ensembl"/>
        </authorList>
    </citation>
    <scope>IDENTIFICATION</scope>
</reference>
<keyword evidence="2" id="KW-0597">Phosphoprotein</keyword>
<organism evidence="10 11">
    <name type="scientific">Mola mola</name>
    <name type="common">Ocean sunfish</name>
    <name type="synonym">Tetraodon mola</name>
    <dbReference type="NCBI Taxonomy" id="94237"/>
    <lineage>
        <taxon>Eukaryota</taxon>
        <taxon>Metazoa</taxon>
        <taxon>Chordata</taxon>
        <taxon>Craniata</taxon>
        <taxon>Vertebrata</taxon>
        <taxon>Euteleostomi</taxon>
        <taxon>Actinopterygii</taxon>
        <taxon>Neopterygii</taxon>
        <taxon>Teleostei</taxon>
        <taxon>Neoteleostei</taxon>
        <taxon>Acanthomorphata</taxon>
        <taxon>Eupercaria</taxon>
        <taxon>Tetraodontiformes</taxon>
        <taxon>Molidae</taxon>
        <taxon>Mola</taxon>
    </lineage>
</organism>
<feature type="transmembrane region" description="Helical" evidence="8">
    <location>
        <begin position="274"/>
        <end position="294"/>
    </location>
</feature>
<keyword evidence="11" id="KW-1185">Reference proteome</keyword>
<dbReference type="STRING" id="94237.ENSMMOP00000002163"/>
<reference evidence="10" key="1">
    <citation type="submission" date="2025-08" db="UniProtKB">
        <authorList>
            <consortium name="Ensembl"/>
        </authorList>
    </citation>
    <scope>IDENTIFICATION</scope>
</reference>
<dbReference type="Ensembl" id="ENSMMOT00000002200.1">
    <property type="protein sequence ID" value="ENSMMOP00000002163.1"/>
    <property type="gene ID" value="ENSMMOG00000001785.1"/>
</dbReference>
<feature type="domain" description="Proline-rich transmembrane protein 3/4" evidence="9">
    <location>
        <begin position="116"/>
        <end position="390"/>
    </location>
</feature>
<protein>
    <recommendedName>
        <fullName evidence="9">Proline-rich transmembrane protein 3/4 domain-containing protein</fullName>
    </recommendedName>
</protein>
<evidence type="ECO:0000256" key="4">
    <source>
        <dbReference type="ARBA" id="ARBA00022729"/>
    </source>
</evidence>
<dbReference type="PANTHER" id="PTHR35578">
    <property type="entry name" value="PROLINE-RICH TRANSMEMBRANE PROTEIN 4-RELATED"/>
    <property type="match status" value="1"/>
</dbReference>
<evidence type="ECO:0000313" key="11">
    <source>
        <dbReference type="Proteomes" id="UP000261620"/>
    </source>
</evidence>
<feature type="compositionally biased region" description="Low complexity" evidence="7">
    <location>
        <begin position="450"/>
        <end position="463"/>
    </location>
</feature>
<evidence type="ECO:0000256" key="5">
    <source>
        <dbReference type="ARBA" id="ARBA00022989"/>
    </source>
</evidence>
<feature type="transmembrane region" description="Helical" evidence="8">
    <location>
        <begin position="306"/>
        <end position="327"/>
    </location>
</feature>
<name>A0A3Q3VN90_MOLML</name>
<dbReference type="PANTHER" id="PTHR35578:SF6">
    <property type="entry name" value="PROLINE-RICH TRANSMEMBRANE PROTEIN 4"/>
    <property type="match status" value="1"/>
</dbReference>
<keyword evidence="4" id="KW-0732">Signal</keyword>
<comment type="subcellular location">
    <subcellularLocation>
        <location evidence="1">Membrane</location>
        <topology evidence="1">Multi-pass membrane protein</topology>
    </subcellularLocation>
</comment>
<evidence type="ECO:0000256" key="6">
    <source>
        <dbReference type="ARBA" id="ARBA00023136"/>
    </source>
</evidence>
<evidence type="ECO:0000256" key="7">
    <source>
        <dbReference type="SAM" id="MobiDB-lite"/>
    </source>
</evidence>
<dbReference type="InterPro" id="IPR059081">
    <property type="entry name" value="PRRT3-4"/>
</dbReference>
<feature type="transmembrane region" description="Helical" evidence="8">
    <location>
        <begin position="161"/>
        <end position="181"/>
    </location>
</feature>
<evidence type="ECO:0000256" key="8">
    <source>
        <dbReference type="SAM" id="Phobius"/>
    </source>
</evidence>
<dbReference type="Proteomes" id="UP000261620">
    <property type="component" value="Unplaced"/>
</dbReference>
<proteinExistence type="predicted"/>
<feature type="transmembrane region" description="Helical" evidence="8">
    <location>
        <begin position="133"/>
        <end position="154"/>
    </location>
</feature>
<evidence type="ECO:0000256" key="3">
    <source>
        <dbReference type="ARBA" id="ARBA00022692"/>
    </source>
</evidence>
<dbReference type="Pfam" id="PF25987">
    <property type="entry name" value="PRRT3"/>
    <property type="match status" value="1"/>
</dbReference>
<feature type="transmembrane region" description="Helical" evidence="8">
    <location>
        <begin position="234"/>
        <end position="254"/>
    </location>
</feature>
<evidence type="ECO:0000256" key="2">
    <source>
        <dbReference type="ARBA" id="ARBA00022553"/>
    </source>
</evidence>
<dbReference type="InterPro" id="IPR052836">
    <property type="entry name" value="PRRT_domain-containing"/>
</dbReference>
<feature type="transmembrane region" description="Helical" evidence="8">
    <location>
        <begin position="103"/>
        <end position="127"/>
    </location>
</feature>
<dbReference type="AlphaFoldDB" id="A0A3Q3VN90"/>
<evidence type="ECO:0000256" key="1">
    <source>
        <dbReference type="ARBA" id="ARBA00004141"/>
    </source>
</evidence>
<evidence type="ECO:0000259" key="9">
    <source>
        <dbReference type="Pfam" id="PF25987"/>
    </source>
</evidence>
<keyword evidence="6 8" id="KW-0472">Membrane</keyword>
<accession>A0A3Q3VN90</accession>
<keyword evidence="5 8" id="KW-1133">Transmembrane helix</keyword>
<evidence type="ECO:0000313" key="10">
    <source>
        <dbReference type="Ensembl" id="ENSMMOP00000002163.1"/>
    </source>
</evidence>
<sequence length="655" mass="71200">MYQTTMQHAVERYTLILFCTAATTYQRPVAAARPACIPPETLHIPLSTEDLTSVNAEDIALLPDCNKERSGICNLSNTWEPTTSWDVKPTQNNTGMNQSNSPFLIPAPLMLVPLYTDWNSAMAAWGLAWEAHVYGTGCAFVMLTLASALNLLCLPLRCPSGCGYFALVSLFLVAAGCTRSVSLLYDAYGHQDRLPSTEASLMLYEAPFPCMTAAFGLVFLLLSMRSRMQLSYSAFQRPCFLACLVFLHFAAAFGPVTLLKFYQQKPPLCLFLSLISRGAFVALATFLSAAYFVFYIYVRSRDWDRAAVTVCLSALFSLACAGLQLYAILNAVGVAGGKEVFHPWPWWAFQFSCRLCELGVCLTLALVVSQPIYCSDQLPAAGSCWTELLASKSPILPGSYQWSLSQQEKLSSSLSGLDLLYHSNRALAYKDFDLDLQGSEKPKDGGGEEPSGSSSFTSDSTTDLRPPSPINLRRSIDEALFSEALFPMSLFSSTGVFRCSDVSVNNHCALPSNGLCDTVSADPGLYRTSSCVEMASKPQPPCSKTQGETVVGAPPSSSSCSLYRTSLGGSSLVLCPSPERQACELLQQGGASHVTCPSHQNHTNPQRNYHTLGAASQESLDLDMLSEADRSVQEEFITVCRQIDALSICSETIDL</sequence>